<evidence type="ECO:0000313" key="9">
    <source>
        <dbReference type="EMBL" id="KAK3800087.1"/>
    </source>
</evidence>
<comment type="similarity">
    <text evidence="2">Belongs to the serine/threonine dehydratase family.</text>
</comment>
<keyword evidence="3" id="KW-0663">Pyridoxal phosphate</keyword>
<protein>
    <recommendedName>
        <fullName evidence="5">L-serine deaminase</fullName>
    </recommendedName>
    <alternativeName>
        <fullName evidence="6">L-threonine dehydratase</fullName>
    </alternativeName>
</protein>
<accession>A0AAE1EAP5</accession>
<dbReference type="InterPro" id="IPR001926">
    <property type="entry name" value="TrpB-like_PALP"/>
</dbReference>
<dbReference type="PANTHER" id="PTHR48078">
    <property type="entry name" value="THREONINE DEHYDRATASE, MITOCHONDRIAL-RELATED"/>
    <property type="match status" value="1"/>
</dbReference>
<dbReference type="InterPro" id="IPR044561">
    <property type="entry name" value="ACT_ThrD-II-like"/>
</dbReference>
<sequence length="457" mass="48979">MTTAHNDAINGHTSSKVNGTACEENGMELDEDLDLTEDVQDPFCDEKSPQIINFNDVSAAAYKIKGGVEKTPCSLSQMSKQYDMQIYFKKDFLQYTGSFKERGARYLLSQLTQTQAKTGVIAASAGNHALALAYHGRLLHVPTTVVMPLSAPMMKIEACRQQGATVVVTGNDFGEAKRYAMALGKKRGYMYVNGYDHPHIVAGQGTMGLEIIEQVPHMDACIIPVGGGGLIAGSAVALKTLKPGVQIIGVESERSTSFQAALAAGHPVRTHVGQTLADGLAVPVVGCNSLATAQGHIDKMVTVRESYIALAILRLIEQEKAVVEGAGAAGLAAIIEGLVPELKGKTVVVALCGGNIDTTALGRVIERGLAAEGRLVRFGVTVSDRPGGIAELTKRIAQLGVSIKDILHERAWLQTDVFSVMVRCVVETRDMEHARQLEREMRKHYSHVEFSLDVSAA</sequence>
<feature type="domain" description="Tryptophan synthase beta chain-like PALP" evidence="8">
    <location>
        <begin position="65"/>
        <end position="353"/>
    </location>
</feature>
<comment type="cofactor">
    <cofactor evidence="1">
        <name>pyridoxal 5'-phosphate</name>
        <dbReference type="ChEBI" id="CHEBI:597326"/>
    </cofactor>
</comment>
<evidence type="ECO:0000256" key="1">
    <source>
        <dbReference type="ARBA" id="ARBA00001933"/>
    </source>
</evidence>
<dbReference type="PANTHER" id="PTHR48078:SF19">
    <property type="entry name" value="ACT DOMAIN-CONTAINING PROTEIN"/>
    <property type="match status" value="1"/>
</dbReference>
<dbReference type="CDD" id="cd04886">
    <property type="entry name" value="ACT_ThrD-II-like"/>
    <property type="match status" value="1"/>
</dbReference>
<dbReference type="SUPFAM" id="SSF53686">
    <property type="entry name" value="Tryptophan synthase beta subunit-like PLP-dependent enzymes"/>
    <property type="match status" value="1"/>
</dbReference>
<organism evidence="9 10">
    <name type="scientific">Elysia crispata</name>
    <name type="common">lettuce slug</name>
    <dbReference type="NCBI Taxonomy" id="231223"/>
    <lineage>
        <taxon>Eukaryota</taxon>
        <taxon>Metazoa</taxon>
        <taxon>Spiralia</taxon>
        <taxon>Lophotrochozoa</taxon>
        <taxon>Mollusca</taxon>
        <taxon>Gastropoda</taxon>
        <taxon>Heterobranchia</taxon>
        <taxon>Euthyneura</taxon>
        <taxon>Panpulmonata</taxon>
        <taxon>Sacoglossa</taxon>
        <taxon>Placobranchoidea</taxon>
        <taxon>Plakobranchidae</taxon>
        <taxon>Elysia</taxon>
    </lineage>
</organism>
<keyword evidence="4" id="KW-0456">Lyase</keyword>
<dbReference type="FunFam" id="3.40.50.1100:FF:000007">
    <property type="entry name" value="L-threonine dehydratase catabolic TdcB"/>
    <property type="match status" value="1"/>
</dbReference>
<evidence type="ECO:0000313" key="10">
    <source>
        <dbReference type="Proteomes" id="UP001283361"/>
    </source>
</evidence>
<evidence type="ECO:0000256" key="3">
    <source>
        <dbReference type="ARBA" id="ARBA00022898"/>
    </source>
</evidence>
<feature type="compositionally biased region" description="Polar residues" evidence="7">
    <location>
        <begin position="1"/>
        <end position="18"/>
    </location>
</feature>
<dbReference type="AlphaFoldDB" id="A0AAE1EAP5"/>
<feature type="region of interest" description="Disordered" evidence="7">
    <location>
        <begin position="1"/>
        <end position="20"/>
    </location>
</feature>
<keyword evidence="10" id="KW-1185">Reference proteome</keyword>
<dbReference type="InterPro" id="IPR005789">
    <property type="entry name" value="Thr_deHydtase_catblc"/>
</dbReference>
<dbReference type="EMBL" id="JAWDGP010000502">
    <property type="protein sequence ID" value="KAK3800087.1"/>
    <property type="molecule type" value="Genomic_DNA"/>
</dbReference>
<dbReference type="InterPro" id="IPR036052">
    <property type="entry name" value="TrpB-like_PALP_sf"/>
</dbReference>
<name>A0AAE1EAP5_9GAST</name>
<evidence type="ECO:0000259" key="8">
    <source>
        <dbReference type="Pfam" id="PF00291"/>
    </source>
</evidence>
<dbReference type="GO" id="GO:0004794">
    <property type="term" value="F:threonine deaminase activity"/>
    <property type="evidence" value="ECO:0007669"/>
    <property type="project" value="InterPro"/>
</dbReference>
<reference evidence="9" key="1">
    <citation type="journal article" date="2023" name="G3 (Bethesda)">
        <title>A reference genome for the long-term kleptoplast-retaining sea slug Elysia crispata morphotype clarki.</title>
        <authorList>
            <person name="Eastman K.E."/>
            <person name="Pendleton A.L."/>
            <person name="Shaikh M.A."/>
            <person name="Suttiyut T."/>
            <person name="Ogas R."/>
            <person name="Tomko P."/>
            <person name="Gavelis G."/>
            <person name="Widhalm J.R."/>
            <person name="Wisecaver J.H."/>
        </authorList>
    </citation>
    <scope>NUCLEOTIDE SEQUENCE</scope>
    <source>
        <strain evidence="9">ECLA1</strain>
    </source>
</reference>
<dbReference type="GO" id="GO:0009097">
    <property type="term" value="P:isoleucine biosynthetic process"/>
    <property type="evidence" value="ECO:0007669"/>
    <property type="project" value="TreeGrafter"/>
</dbReference>
<dbReference type="Proteomes" id="UP001283361">
    <property type="component" value="Unassembled WGS sequence"/>
</dbReference>
<dbReference type="Gene3D" id="3.40.50.1100">
    <property type="match status" value="2"/>
</dbReference>
<dbReference type="GO" id="GO:0006567">
    <property type="term" value="P:L-threonine catabolic process"/>
    <property type="evidence" value="ECO:0007669"/>
    <property type="project" value="InterPro"/>
</dbReference>
<gene>
    <name evidence="9" type="ORF">RRG08_015054</name>
</gene>
<evidence type="ECO:0000256" key="4">
    <source>
        <dbReference type="ARBA" id="ARBA00023239"/>
    </source>
</evidence>
<evidence type="ECO:0000256" key="6">
    <source>
        <dbReference type="ARBA" id="ARBA00042605"/>
    </source>
</evidence>
<evidence type="ECO:0000256" key="5">
    <source>
        <dbReference type="ARBA" id="ARBA00041766"/>
    </source>
</evidence>
<dbReference type="Pfam" id="PF00291">
    <property type="entry name" value="PALP"/>
    <property type="match status" value="1"/>
</dbReference>
<dbReference type="InterPro" id="IPR050147">
    <property type="entry name" value="Ser/Thr_Dehydratase"/>
</dbReference>
<dbReference type="GO" id="GO:0003941">
    <property type="term" value="F:L-serine ammonia-lyase activity"/>
    <property type="evidence" value="ECO:0007669"/>
    <property type="project" value="TreeGrafter"/>
</dbReference>
<comment type="caution">
    <text evidence="9">The sequence shown here is derived from an EMBL/GenBank/DDBJ whole genome shotgun (WGS) entry which is preliminary data.</text>
</comment>
<dbReference type="GO" id="GO:0006565">
    <property type="term" value="P:L-serine catabolic process"/>
    <property type="evidence" value="ECO:0007669"/>
    <property type="project" value="TreeGrafter"/>
</dbReference>
<evidence type="ECO:0000256" key="2">
    <source>
        <dbReference type="ARBA" id="ARBA00010869"/>
    </source>
</evidence>
<proteinExistence type="inferred from homology"/>
<dbReference type="NCBIfam" id="TIGR01127">
    <property type="entry name" value="ilvA_1Cterm"/>
    <property type="match status" value="1"/>
</dbReference>
<dbReference type="CDD" id="cd01562">
    <property type="entry name" value="Thr-dehyd"/>
    <property type="match status" value="1"/>
</dbReference>
<evidence type="ECO:0000256" key="7">
    <source>
        <dbReference type="SAM" id="MobiDB-lite"/>
    </source>
</evidence>